<keyword evidence="1" id="KW-0863">Zinc-finger</keyword>
<dbReference type="InterPro" id="IPR001878">
    <property type="entry name" value="Znf_CCHC"/>
</dbReference>
<reference evidence="6 7" key="2">
    <citation type="submission" date="2024-05" db="EMBL/GenBank/DDBJ databases">
        <authorList>
            <person name="Chen Y."/>
            <person name="Shah S."/>
            <person name="Dougan E. K."/>
            <person name="Thang M."/>
            <person name="Chan C."/>
        </authorList>
    </citation>
    <scope>NUCLEOTIDE SEQUENCE [LARGE SCALE GENOMIC DNA]</scope>
</reference>
<dbReference type="EMBL" id="CAMXCT030003179">
    <property type="protein sequence ID" value="CAL4790200.1"/>
    <property type="molecule type" value="Genomic_DNA"/>
</dbReference>
<feature type="transmembrane region" description="Helical" evidence="3">
    <location>
        <begin position="384"/>
        <end position="413"/>
    </location>
</feature>
<protein>
    <recommendedName>
        <fullName evidence="4">CCHC-type domain-containing protein</fullName>
    </recommendedName>
</protein>
<evidence type="ECO:0000256" key="3">
    <source>
        <dbReference type="SAM" id="Phobius"/>
    </source>
</evidence>
<feature type="transmembrane region" description="Helical" evidence="3">
    <location>
        <begin position="572"/>
        <end position="594"/>
    </location>
</feature>
<dbReference type="GO" id="GO:0003676">
    <property type="term" value="F:nucleic acid binding"/>
    <property type="evidence" value="ECO:0007669"/>
    <property type="project" value="InterPro"/>
</dbReference>
<keyword evidence="1" id="KW-0862">Zinc</keyword>
<feature type="region of interest" description="Disordered" evidence="2">
    <location>
        <begin position="667"/>
        <end position="695"/>
    </location>
</feature>
<dbReference type="Proteomes" id="UP001152797">
    <property type="component" value="Unassembled WGS sequence"/>
</dbReference>
<dbReference type="AlphaFoldDB" id="A0A9P1G7H0"/>
<evidence type="ECO:0000256" key="1">
    <source>
        <dbReference type="PROSITE-ProRule" id="PRU00047"/>
    </source>
</evidence>
<organism evidence="5">
    <name type="scientific">Cladocopium goreaui</name>
    <dbReference type="NCBI Taxonomy" id="2562237"/>
    <lineage>
        <taxon>Eukaryota</taxon>
        <taxon>Sar</taxon>
        <taxon>Alveolata</taxon>
        <taxon>Dinophyceae</taxon>
        <taxon>Suessiales</taxon>
        <taxon>Symbiodiniaceae</taxon>
        <taxon>Cladocopium</taxon>
    </lineage>
</organism>
<comment type="caution">
    <text evidence="5">The sequence shown here is derived from an EMBL/GenBank/DDBJ whole genome shotgun (WGS) entry which is preliminary data.</text>
</comment>
<evidence type="ECO:0000313" key="6">
    <source>
        <dbReference type="EMBL" id="CAL4790200.1"/>
    </source>
</evidence>
<name>A0A9P1G7H0_9DINO</name>
<dbReference type="PROSITE" id="PS50158">
    <property type="entry name" value="ZF_CCHC"/>
    <property type="match status" value="1"/>
</dbReference>
<evidence type="ECO:0000256" key="2">
    <source>
        <dbReference type="SAM" id="MobiDB-lite"/>
    </source>
</evidence>
<dbReference type="OrthoDB" id="407615at2759"/>
<feature type="transmembrane region" description="Helical" evidence="3">
    <location>
        <begin position="481"/>
        <end position="503"/>
    </location>
</feature>
<dbReference type="GO" id="GO:0008270">
    <property type="term" value="F:zinc ion binding"/>
    <property type="evidence" value="ECO:0007669"/>
    <property type="project" value="UniProtKB-KW"/>
</dbReference>
<gene>
    <name evidence="5" type="ORF">C1SCF055_LOCUS28803</name>
</gene>
<keyword evidence="3" id="KW-0472">Membrane</keyword>
<keyword evidence="1" id="KW-0479">Metal-binding</keyword>
<keyword evidence="3" id="KW-0812">Transmembrane</keyword>
<dbReference type="EMBL" id="CAMXCT010003179">
    <property type="protein sequence ID" value="CAI4002888.1"/>
    <property type="molecule type" value="Genomic_DNA"/>
</dbReference>
<reference evidence="5" key="1">
    <citation type="submission" date="2022-10" db="EMBL/GenBank/DDBJ databases">
        <authorList>
            <person name="Chen Y."/>
            <person name="Dougan E. K."/>
            <person name="Chan C."/>
            <person name="Rhodes N."/>
            <person name="Thang M."/>
        </authorList>
    </citation>
    <scope>NUCLEOTIDE SEQUENCE</scope>
</reference>
<evidence type="ECO:0000313" key="5">
    <source>
        <dbReference type="EMBL" id="CAI4002888.1"/>
    </source>
</evidence>
<sequence>MTRKCLACGKAGHRLESCSSKAAFEISRLRAKVEKTRHKPGSRNNPGRQSRKKGWSKEKARKAYTKQNVRKTFLKKRQQDCRAGWSQFQKSLQKNIGDPMLAYQKLKDAGFLHEPVRCLACGWNYLGPPAENAASDVLSVYVQCSRRECRTKNNVVSYGVFRGLRSNCCDLLRAIENYCGQTYMRAPHVATMELATSLGRDTSSDQSSFRPSIDLSTAFAMNSAHSDVKLVETRSSVSIVTTALPSNLVNPHVKFVESFMDDTCRGKHEWTFEFDSTYKRAPGGGIHFCKQCGCLNDELMQTQVQGECEYGASFNPEGVSCSERLVVDVRGHVNWHRDEEIRVFRRSDVVGVSYVTRLADPDDFKAFEFGREGRGLFAFMEKRLPVVLAVILALFNVFTVAVVIAFAFAWTLWQVFPGNHAGYEMSAGPDYRPLTLSAIQAFCMLGLSALVAYWLEVETASFLGWKPKVCRRVWLLWSNRTVLCCYFLWSFYVFLACPIAYAVTWKLDCTTDLCEAGSTGVATCGVNGCTCSSIMDMSCTPAISKMGALCASVQQPLCRHVNSTGPVSGAHIPMLMAAFVMSGLGCLLALLWVVNMIFIYGSWTLECGQARQLAQKQARVHHHRFAVSFRSRSSSSGLPVVITLSAKEDPEEVIKVLLPEVDLGDPLFYGENDGASTDVPPAEDDPDSPVEPQWC</sequence>
<keyword evidence="3" id="KW-1133">Transmembrane helix</keyword>
<evidence type="ECO:0000259" key="4">
    <source>
        <dbReference type="PROSITE" id="PS50158"/>
    </source>
</evidence>
<feature type="compositionally biased region" description="Basic residues" evidence="2">
    <location>
        <begin position="49"/>
        <end position="67"/>
    </location>
</feature>
<feature type="transmembrane region" description="Helical" evidence="3">
    <location>
        <begin position="433"/>
        <end position="455"/>
    </location>
</feature>
<proteinExistence type="predicted"/>
<feature type="domain" description="CCHC-type" evidence="4">
    <location>
        <begin position="3"/>
        <end position="18"/>
    </location>
</feature>
<feature type="region of interest" description="Disordered" evidence="2">
    <location>
        <begin position="33"/>
        <end position="67"/>
    </location>
</feature>
<evidence type="ECO:0000313" key="7">
    <source>
        <dbReference type="Proteomes" id="UP001152797"/>
    </source>
</evidence>
<keyword evidence="7" id="KW-1185">Reference proteome</keyword>
<accession>A0A9P1G7H0</accession>
<dbReference type="EMBL" id="CAMXCT020003179">
    <property type="protein sequence ID" value="CAL1156263.1"/>
    <property type="molecule type" value="Genomic_DNA"/>
</dbReference>